<organism evidence="5 6">
    <name type="scientific">Puccinia striiformis f. sp. tritici PST-78</name>
    <dbReference type="NCBI Taxonomy" id="1165861"/>
    <lineage>
        <taxon>Eukaryota</taxon>
        <taxon>Fungi</taxon>
        <taxon>Dikarya</taxon>
        <taxon>Basidiomycota</taxon>
        <taxon>Pucciniomycotina</taxon>
        <taxon>Pucciniomycetes</taxon>
        <taxon>Pucciniales</taxon>
        <taxon>Pucciniaceae</taxon>
        <taxon>Puccinia</taxon>
    </lineage>
</organism>
<name>A0A0L0UN46_9BASI</name>
<evidence type="ECO:0000259" key="4">
    <source>
        <dbReference type="PROSITE" id="PS50158"/>
    </source>
</evidence>
<reference evidence="6" key="1">
    <citation type="submission" date="2014-03" db="EMBL/GenBank/DDBJ databases">
        <title>The Genome Sequence of Puccinia striiformis f. sp. tritici PST-78.</title>
        <authorList>
            <consortium name="The Broad Institute Genome Sequencing Platform"/>
            <person name="Cuomo C."/>
            <person name="Hulbert S."/>
            <person name="Chen X."/>
            <person name="Walker B."/>
            <person name="Young S.K."/>
            <person name="Zeng Q."/>
            <person name="Gargeya S."/>
            <person name="Fitzgerald M."/>
            <person name="Haas B."/>
            <person name="Abouelleil A."/>
            <person name="Alvarado L."/>
            <person name="Arachchi H.M."/>
            <person name="Berlin A.M."/>
            <person name="Chapman S.B."/>
            <person name="Goldberg J."/>
            <person name="Griggs A."/>
            <person name="Gujja S."/>
            <person name="Hansen M."/>
            <person name="Howarth C."/>
            <person name="Imamovic A."/>
            <person name="Larimer J."/>
            <person name="McCowan C."/>
            <person name="Montmayeur A."/>
            <person name="Murphy C."/>
            <person name="Neiman D."/>
            <person name="Pearson M."/>
            <person name="Priest M."/>
            <person name="Roberts A."/>
            <person name="Saif S."/>
            <person name="Shea T."/>
            <person name="Sisk P."/>
            <person name="Sykes S."/>
            <person name="Wortman J."/>
            <person name="Nusbaum C."/>
            <person name="Birren B."/>
        </authorList>
    </citation>
    <scope>NUCLEOTIDE SEQUENCE [LARGE SCALE GENOMIC DNA]</scope>
    <source>
        <strain evidence="6">race PST-78</strain>
    </source>
</reference>
<feature type="compositionally biased region" description="Basic and acidic residues" evidence="3">
    <location>
        <begin position="29"/>
        <end position="50"/>
    </location>
</feature>
<accession>A0A0L0UN46</accession>
<dbReference type="Proteomes" id="UP000054564">
    <property type="component" value="Unassembled WGS sequence"/>
</dbReference>
<feature type="compositionally biased region" description="Polar residues" evidence="3">
    <location>
        <begin position="105"/>
        <end position="119"/>
    </location>
</feature>
<feature type="compositionally biased region" description="Acidic residues" evidence="3">
    <location>
        <begin position="87"/>
        <end position="101"/>
    </location>
</feature>
<dbReference type="GO" id="GO:0008270">
    <property type="term" value="F:zinc ion binding"/>
    <property type="evidence" value="ECO:0007669"/>
    <property type="project" value="UniProtKB-KW"/>
</dbReference>
<dbReference type="PROSITE" id="PS50158">
    <property type="entry name" value="ZF_CCHC"/>
    <property type="match status" value="1"/>
</dbReference>
<feature type="region of interest" description="Disordered" evidence="3">
    <location>
        <begin position="21"/>
        <end position="56"/>
    </location>
</feature>
<dbReference type="EMBL" id="AJIL01001837">
    <property type="protein sequence ID" value="KNE88462.1"/>
    <property type="molecule type" value="Genomic_DNA"/>
</dbReference>
<keyword evidence="2" id="KW-0862">Zinc</keyword>
<dbReference type="InterPro" id="IPR036875">
    <property type="entry name" value="Znf_CCHC_sf"/>
</dbReference>
<dbReference type="AlphaFoldDB" id="A0A0L0UN46"/>
<dbReference type="GO" id="GO:0003676">
    <property type="term" value="F:nucleic acid binding"/>
    <property type="evidence" value="ECO:0007669"/>
    <property type="project" value="InterPro"/>
</dbReference>
<keyword evidence="2" id="KW-0863">Zinc-finger</keyword>
<protein>
    <recommendedName>
        <fullName evidence="4">CCHC-type domain-containing protein</fullName>
    </recommendedName>
</protein>
<evidence type="ECO:0000256" key="3">
    <source>
        <dbReference type="SAM" id="MobiDB-lite"/>
    </source>
</evidence>
<evidence type="ECO:0000256" key="2">
    <source>
        <dbReference type="PROSITE-ProRule" id="PRU00047"/>
    </source>
</evidence>
<feature type="domain" description="CCHC-type" evidence="4">
    <location>
        <begin position="60"/>
        <end position="76"/>
    </location>
</feature>
<evidence type="ECO:0000313" key="6">
    <source>
        <dbReference type="Proteomes" id="UP000054564"/>
    </source>
</evidence>
<keyword evidence="2" id="KW-0479">Metal-binding</keyword>
<dbReference type="SMART" id="SM00343">
    <property type="entry name" value="ZnF_C2HC"/>
    <property type="match status" value="1"/>
</dbReference>
<feature type="non-terminal residue" evidence="5">
    <location>
        <position position="216"/>
    </location>
</feature>
<dbReference type="InterPro" id="IPR001878">
    <property type="entry name" value="Znf_CCHC"/>
</dbReference>
<keyword evidence="6" id="KW-1185">Reference proteome</keyword>
<evidence type="ECO:0000256" key="1">
    <source>
        <dbReference type="ARBA" id="ARBA00022664"/>
    </source>
</evidence>
<keyword evidence="1" id="KW-0507">mRNA processing</keyword>
<feature type="region of interest" description="Disordered" evidence="3">
    <location>
        <begin position="79"/>
        <end position="119"/>
    </location>
</feature>
<dbReference type="GO" id="GO:0006397">
    <property type="term" value="P:mRNA processing"/>
    <property type="evidence" value="ECO:0007669"/>
    <property type="project" value="UniProtKB-KW"/>
</dbReference>
<dbReference type="SUPFAM" id="SSF57756">
    <property type="entry name" value="Retrovirus zinc finger-like domains"/>
    <property type="match status" value="1"/>
</dbReference>
<dbReference type="Pfam" id="PF00098">
    <property type="entry name" value="zf-CCHC"/>
    <property type="match status" value="1"/>
</dbReference>
<proteinExistence type="predicted"/>
<dbReference type="Gene3D" id="4.10.60.10">
    <property type="entry name" value="Zinc finger, CCHC-type"/>
    <property type="match status" value="1"/>
</dbReference>
<gene>
    <name evidence="5" type="ORF">PSTG_18137</name>
</gene>
<comment type="caution">
    <text evidence="5">The sequence shown here is derived from an EMBL/GenBank/DDBJ whole genome shotgun (WGS) entry which is preliminary data.</text>
</comment>
<evidence type="ECO:0000313" key="5">
    <source>
        <dbReference type="EMBL" id="KNE88462.1"/>
    </source>
</evidence>
<sequence>MVIIVEDVINRAMSNHRVSYNNYNSNQREGSRSFHNNRTDNNKAEQDSKKTTPANKQITKCHFCQQTGHYSKECPKKRNRINNLDVNPDDDSPAEENDPDDYDHISSTSDVGDNDNAPQDNRMVLSIENVGTSDPLMDFNLGNFAIECEPSIDFPIAEIQAESHQPQTWSTDCFTSHIEEARLMRCKPDKGKAHLIGKQNLTNVLINNKDYSCLLD</sequence>